<keyword evidence="3" id="KW-1185">Reference proteome</keyword>
<proteinExistence type="predicted"/>
<feature type="compositionally biased region" description="Polar residues" evidence="1">
    <location>
        <begin position="436"/>
        <end position="445"/>
    </location>
</feature>
<dbReference type="Proteomes" id="UP000027265">
    <property type="component" value="Unassembled WGS sequence"/>
</dbReference>
<dbReference type="EMBL" id="KL197719">
    <property type="protein sequence ID" value="KDQ57386.1"/>
    <property type="molecule type" value="Genomic_DNA"/>
</dbReference>
<feature type="compositionally biased region" description="Low complexity" evidence="1">
    <location>
        <begin position="379"/>
        <end position="391"/>
    </location>
</feature>
<feature type="region of interest" description="Disordered" evidence="1">
    <location>
        <begin position="355"/>
        <end position="452"/>
    </location>
</feature>
<gene>
    <name evidence="2" type="ORF">JAAARDRAFT_47391</name>
</gene>
<protein>
    <submittedName>
        <fullName evidence="2">Uncharacterized protein</fullName>
    </submittedName>
</protein>
<feature type="compositionally biased region" description="Polar residues" evidence="1">
    <location>
        <begin position="392"/>
        <end position="407"/>
    </location>
</feature>
<evidence type="ECO:0000313" key="2">
    <source>
        <dbReference type="EMBL" id="KDQ57386.1"/>
    </source>
</evidence>
<dbReference type="InParanoid" id="A0A067Q472"/>
<accession>A0A067Q472</accession>
<evidence type="ECO:0000256" key="1">
    <source>
        <dbReference type="SAM" id="MobiDB-lite"/>
    </source>
</evidence>
<dbReference type="HOGENOM" id="CLU_025211_0_0_1"/>
<dbReference type="AlphaFoldDB" id="A0A067Q472"/>
<feature type="region of interest" description="Disordered" evidence="1">
    <location>
        <begin position="267"/>
        <end position="324"/>
    </location>
</feature>
<feature type="region of interest" description="Disordered" evidence="1">
    <location>
        <begin position="225"/>
        <end position="250"/>
    </location>
</feature>
<evidence type="ECO:0000313" key="3">
    <source>
        <dbReference type="Proteomes" id="UP000027265"/>
    </source>
</evidence>
<feature type="compositionally biased region" description="Polar residues" evidence="1">
    <location>
        <begin position="415"/>
        <end position="427"/>
    </location>
</feature>
<feature type="compositionally biased region" description="Basic residues" evidence="1">
    <location>
        <begin position="270"/>
        <end position="284"/>
    </location>
</feature>
<name>A0A067Q472_9AGAM</name>
<organism evidence="2 3">
    <name type="scientific">Jaapia argillacea MUCL 33604</name>
    <dbReference type="NCBI Taxonomy" id="933084"/>
    <lineage>
        <taxon>Eukaryota</taxon>
        <taxon>Fungi</taxon>
        <taxon>Dikarya</taxon>
        <taxon>Basidiomycota</taxon>
        <taxon>Agaricomycotina</taxon>
        <taxon>Agaricomycetes</taxon>
        <taxon>Agaricomycetidae</taxon>
        <taxon>Jaapiales</taxon>
        <taxon>Jaapiaceae</taxon>
        <taxon>Jaapia</taxon>
    </lineage>
</organism>
<feature type="compositionally biased region" description="Basic residues" evidence="1">
    <location>
        <begin position="237"/>
        <end position="248"/>
    </location>
</feature>
<reference evidence="3" key="1">
    <citation type="journal article" date="2014" name="Proc. Natl. Acad. Sci. U.S.A.">
        <title>Extensive sampling of basidiomycete genomes demonstrates inadequacy of the white-rot/brown-rot paradigm for wood decay fungi.</title>
        <authorList>
            <person name="Riley R."/>
            <person name="Salamov A.A."/>
            <person name="Brown D.W."/>
            <person name="Nagy L.G."/>
            <person name="Floudas D."/>
            <person name="Held B.W."/>
            <person name="Levasseur A."/>
            <person name="Lombard V."/>
            <person name="Morin E."/>
            <person name="Otillar R."/>
            <person name="Lindquist E.A."/>
            <person name="Sun H."/>
            <person name="LaButti K.M."/>
            <person name="Schmutz J."/>
            <person name="Jabbour D."/>
            <person name="Luo H."/>
            <person name="Baker S.E."/>
            <person name="Pisabarro A.G."/>
            <person name="Walton J.D."/>
            <person name="Blanchette R.A."/>
            <person name="Henrissat B."/>
            <person name="Martin F."/>
            <person name="Cullen D."/>
            <person name="Hibbett D.S."/>
            <person name="Grigoriev I.V."/>
        </authorList>
    </citation>
    <scope>NUCLEOTIDE SEQUENCE [LARGE SCALE GENOMIC DNA]</scope>
    <source>
        <strain evidence="3">MUCL 33604</strain>
    </source>
</reference>
<sequence>MPPRRKTIAIPSPEFPENLSDTPYNSDCNVLYTTVQMDDPGFVAIMEYLDLVVKEPFRFRACHKYKDSLIPSLYVPHICYVNHVHTYGLLWHHLHKDWESVSTSGWDKLSMYFTKVMQQFLAMAVKAYSSDQMSTKWRCSFFNKFLTREFFGVPHIPAMADAELKKDRIHQIDLGADPFTLDWGHFALLDCTHYSRLKNATRDMKFTCQSDRIKYVKIVQRFIEEDRERHAPPPPKSSKKKSGRVAKHKSVEEAEVLGGDDVVEEQMAGAKKHGRSMGKGKAKAKKEISEDEVDEEPPAEPSDNEVIDFKPAKKKGSRSQKVDVKQILSDPTLLTLESGDESIDNLTDQRNTAAKFTIRLPAKKPTLSNTQSEAKKVEPTPSGSGEPSTSTIQWTDQELDVPSTTTRPDIALTPEISQHSSPSTTPPADSLMPSYYSPSTGNPNESMDDEGPTFKKLIDLANIQNSGEGDELDELDEDANIPLDRPYIQLFTQQNNESSDLKEASNMEISPVAHSKKPQIVDARIQPLKGIDPGMHRCQS</sequence>
<feature type="compositionally biased region" description="Acidic residues" evidence="1">
    <location>
        <begin position="289"/>
        <end position="306"/>
    </location>
</feature>